<evidence type="ECO:0000256" key="1">
    <source>
        <dbReference type="ARBA" id="ARBA00022729"/>
    </source>
</evidence>
<accession>A0A8K0D491</accession>
<evidence type="ECO:0008006" key="4">
    <source>
        <dbReference type="Google" id="ProtNLM"/>
    </source>
</evidence>
<evidence type="ECO:0000313" key="3">
    <source>
        <dbReference type="Proteomes" id="UP000801492"/>
    </source>
</evidence>
<keyword evidence="3" id="KW-1185">Reference proteome</keyword>
<proteinExistence type="predicted"/>
<keyword evidence="1" id="KW-0732">Signal</keyword>
<comment type="caution">
    <text evidence="2">The sequence shown here is derived from an EMBL/GenBank/DDBJ whole genome shotgun (WGS) entry which is preliminary data.</text>
</comment>
<gene>
    <name evidence="2" type="ORF">ILUMI_09240</name>
</gene>
<sequence>MIAEENLEGFQTQITISRCKYKENLDTCEHFYDHKVNDYCEMIQSKNTLWSPLFGSYVPEYKCPIKKGLYRSVNSTLDVSAMLLFPIDAWYWRVRVEVKDKATGRMVTCMIVETRIASTS</sequence>
<evidence type="ECO:0000313" key="2">
    <source>
        <dbReference type="EMBL" id="KAF2896936.1"/>
    </source>
</evidence>
<dbReference type="Gene3D" id="2.70.220.10">
    <property type="entry name" value="Ganglioside GM2 activator"/>
    <property type="match status" value="1"/>
</dbReference>
<dbReference type="Proteomes" id="UP000801492">
    <property type="component" value="Unassembled WGS sequence"/>
</dbReference>
<protein>
    <recommendedName>
        <fullName evidence="4">MD-2-related lipid-recognition domain-containing protein</fullName>
    </recommendedName>
</protein>
<name>A0A8K0D491_IGNLU</name>
<dbReference type="EMBL" id="VTPC01004623">
    <property type="protein sequence ID" value="KAF2896936.1"/>
    <property type="molecule type" value="Genomic_DNA"/>
</dbReference>
<dbReference type="InterPro" id="IPR036846">
    <property type="entry name" value="GM2-AP_sf"/>
</dbReference>
<dbReference type="OrthoDB" id="8183300at2759"/>
<dbReference type="AlphaFoldDB" id="A0A8K0D491"/>
<reference evidence="2" key="1">
    <citation type="submission" date="2019-08" db="EMBL/GenBank/DDBJ databases">
        <title>The genome of the North American firefly Photinus pyralis.</title>
        <authorList>
            <consortium name="Photinus pyralis genome working group"/>
            <person name="Fallon T.R."/>
            <person name="Sander Lower S.E."/>
            <person name="Weng J.-K."/>
        </authorList>
    </citation>
    <scope>NUCLEOTIDE SEQUENCE</scope>
    <source>
        <strain evidence="2">TRF0915ILg1</strain>
        <tissue evidence="2">Whole body</tissue>
    </source>
</reference>
<organism evidence="2 3">
    <name type="scientific">Ignelater luminosus</name>
    <name type="common">Cucubano</name>
    <name type="synonym">Pyrophorus luminosus</name>
    <dbReference type="NCBI Taxonomy" id="2038154"/>
    <lineage>
        <taxon>Eukaryota</taxon>
        <taxon>Metazoa</taxon>
        <taxon>Ecdysozoa</taxon>
        <taxon>Arthropoda</taxon>
        <taxon>Hexapoda</taxon>
        <taxon>Insecta</taxon>
        <taxon>Pterygota</taxon>
        <taxon>Neoptera</taxon>
        <taxon>Endopterygota</taxon>
        <taxon>Coleoptera</taxon>
        <taxon>Polyphaga</taxon>
        <taxon>Elateriformia</taxon>
        <taxon>Elateroidea</taxon>
        <taxon>Elateridae</taxon>
        <taxon>Agrypninae</taxon>
        <taxon>Pyrophorini</taxon>
        <taxon>Ignelater</taxon>
    </lineage>
</organism>